<keyword evidence="2" id="KW-1185">Reference proteome</keyword>
<protein>
    <submittedName>
        <fullName evidence="1">Uncharacterized protein</fullName>
    </submittedName>
</protein>
<evidence type="ECO:0000313" key="1">
    <source>
        <dbReference type="EMBL" id="CAK9200586.1"/>
    </source>
</evidence>
<sequence length="144" mass="16231">MCSHFTGSDMSSTLKTLGGYTSLTVSDRCILWKTLFDLICQQQQQLSTKNQKHFSSLSCQPTLQEQQLTLLLGTFHSRGGFIDCLFVCFSCHADLPGGLPYRQYCCTQATLEAQTSLQFQYLHIPCCVQNEDAGNDHHQYHSPQ</sequence>
<evidence type="ECO:0000313" key="2">
    <source>
        <dbReference type="Proteomes" id="UP001497512"/>
    </source>
</evidence>
<proteinExistence type="predicted"/>
<dbReference type="Proteomes" id="UP001497512">
    <property type="component" value="Chromosome 13"/>
</dbReference>
<organism evidence="1 2">
    <name type="scientific">Sphagnum troendelagicum</name>
    <dbReference type="NCBI Taxonomy" id="128251"/>
    <lineage>
        <taxon>Eukaryota</taxon>
        <taxon>Viridiplantae</taxon>
        <taxon>Streptophyta</taxon>
        <taxon>Embryophyta</taxon>
        <taxon>Bryophyta</taxon>
        <taxon>Sphagnophytina</taxon>
        <taxon>Sphagnopsida</taxon>
        <taxon>Sphagnales</taxon>
        <taxon>Sphagnaceae</taxon>
        <taxon>Sphagnum</taxon>
    </lineage>
</organism>
<reference evidence="1" key="1">
    <citation type="submission" date="2024-02" db="EMBL/GenBank/DDBJ databases">
        <authorList>
            <consortium name="ELIXIR-Norway"/>
            <consortium name="Elixir Norway"/>
        </authorList>
    </citation>
    <scope>NUCLEOTIDE SEQUENCE</scope>
</reference>
<name>A0ABP0TMY6_9BRYO</name>
<accession>A0ABP0TMY6</accession>
<gene>
    <name evidence="1" type="ORF">CSSPTR1EN2_LOCUS5481</name>
</gene>
<dbReference type="EMBL" id="OZ019905">
    <property type="protein sequence ID" value="CAK9200586.1"/>
    <property type="molecule type" value="Genomic_DNA"/>
</dbReference>